<organism evidence="1 2">
    <name type="scientific">Vaccinium darrowii</name>
    <dbReference type="NCBI Taxonomy" id="229202"/>
    <lineage>
        <taxon>Eukaryota</taxon>
        <taxon>Viridiplantae</taxon>
        <taxon>Streptophyta</taxon>
        <taxon>Embryophyta</taxon>
        <taxon>Tracheophyta</taxon>
        <taxon>Spermatophyta</taxon>
        <taxon>Magnoliopsida</taxon>
        <taxon>eudicotyledons</taxon>
        <taxon>Gunneridae</taxon>
        <taxon>Pentapetalae</taxon>
        <taxon>asterids</taxon>
        <taxon>Ericales</taxon>
        <taxon>Ericaceae</taxon>
        <taxon>Vaccinioideae</taxon>
        <taxon>Vaccinieae</taxon>
        <taxon>Vaccinium</taxon>
    </lineage>
</organism>
<dbReference type="Proteomes" id="UP000828048">
    <property type="component" value="Chromosome 8"/>
</dbReference>
<proteinExistence type="predicted"/>
<gene>
    <name evidence="1" type="ORF">Vadar_025167</name>
</gene>
<evidence type="ECO:0000313" key="2">
    <source>
        <dbReference type="Proteomes" id="UP000828048"/>
    </source>
</evidence>
<dbReference type="EMBL" id="CM037158">
    <property type="protein sequence ID" value="KAH7852472.1"/>
    <property type="molecule type" value="Genomic_DNA"/>
</dbReference>
<protein>
    <submittedName>
        <fullName evidence="1">Uncharacterized protein</fullName>
    </submittedName>
</protein>
<name>A0ACB7YFN8_9ERIC</name>
<reference evidence="1 2" key="1">
    <citation type="journal article" date="2021" name="Hortic Res">
        <title>High-quality reference genome and annotation aids understanding of berry development for evergreen blueberry (Vaccinium darrowii).</title>
        <authorList>
            <person name="Yu J."/>
            <person name="Hulse-Kemp A.M."/>
            <person name="Babiker E."/>
            <person name="Staton M."/>
        </authorList>
    </citation>
    <scope>NUCLEOTIDE SEQUENCE [LARGE SCALE GENOMIC DNA]</scope>
    <source>
        <strain evidence="2">cv. NJ 8807/NJ 8810</strain>
        <tissue evidence="1">Young leaf</tissue>
    </source>
</reference>
<keyword evidence="2" id="KW-1185">Reference proteome</keyword>
<comment type="caution">
    <text evidence="1">The sequence shown here is derived from an EMBL/GenBank/DDBJ whole genome shotgun (WGS) entry which is preliminary data.</text>
</comment>
<sequence length="1006" mass="112566">MFRSRKRVILAAFLIMSRDKQAVRKPDPLYYRDRTNRLVRIENGSSQSESSNSLSESVESRSESIPISGLYIDLPVESINFNNPLYQSEPESESVSEPESFEMGDQQVIQQPSLRQHLNPERTTPPGPIVFPRETQEARNAFTVKPSVLNSLPNFYGREFDDPYEHVWTFEGLVRNLAFTTQYDNVCLKLFEATLKDGTLRWFRMQKPQSFTTWAHVRDAFYRKYFSEAKTNSLRRQIQGFRQERGESFVKAWERFKDLLLRMPHPGFEKIQLVEFFHLGLNAETIQHIEYSCKGDDFLSKTADEGWDFLDDLADRQRALEPSDFDRSGPSGSNVIPVTIRDQRLQAQVEKMAQKLEELEVRQTCPVHEVSIEEVCVWCECKGHIAIACPGFLAAKGASQNNQEEVNAVRHWDPYSNTYNPGWKDHPNFGWSDPRPAGGGQAQLLAPPPPQQFHQSQAPRPPQGQVIPYNYQPQPGRGAGPSTSGPPPSYSQMTARNQKLEDNVNYLMQSQTAFQTETRQQIGALTTQMSQLVAVVSQMQQKRGRFPAQASSAGAHYLGNPTGPNIQSQNQEEAKSITVLRSGKSIDKSISPKQKLAPPLESVDATRANPESVEKSPEVGEPAVAAPTTQTPPARLLAPFPQRLAVKPKQSMNHKMLDLFKRVQFPITLMEAIESFPQCAKVLKDLCTTKRKNQNNVVLTEQVSSILQTETPAKCKDPGCPTIPIAIAGQTFNKALLDLGASVNLLSYSAYLRLGLGDLRATPVTLQLADRSVRVPKGVVEDVMIQVGEFQFPADFIVLDTCLNPEVLEKTPIILGRPFLATSNAIMNCKTGKVQFSVGKEKMEVDVYSVSTLSEDDEEVEEVSLIDALVQEHVDPILYKDPLEIALTAEKALSLDSPEVGSLLEMLNIEDSVEEVLGVFCDPMLEPFGDPPPKVFLSSVQPPKLELKSLPDTLKYPFLKDDDTYPVVISSFLEEDQERKFLTGSSRVPCSSLSVDPTLSNRGTHH</sequence>
<evidence type="ECO:0000313" key="1">
    <source>
        <dbReference type="EMBL" id="KAH7852472.1"/>
    </source>
</evidence>
<accession>A0ACB7YFN8</accession>